<keyword evidence="1" id="KW-0472">Membrane</keyword>
<name>A0ABP7N3U2_9MICO</name>
<evidence type="ECO:0008006" key="4">
    <source>
        <dbReference type="Google" id="ProtNLM"/>
    </source>
</evidence>
<evidence type="ECO:0000313" key="3">
    <source>
        <dbReference type="Proteomes" id="UP001501591"/>
    </source>
</evidence>
<comment type="caution">
    <text evidence="2">The sequence shown here is derived from an EMBL/GenBank/DDBJ whole genome shotgun (WGS) entry which is preliminary data.</text>
</comment>
<sequence>MTKSTVWSILGMIIAVVIAWWVVSALFSLLWLIVKLALVAVVAVAVYAGIRALTRSERD</sequence>
<dbReference type="EMBL" id="BAABCP010000001">
    <property type="protein sequence ID" value="GAA3935809.1"/>
    <property type="molecule type" value="Genomic_DNA"/>
</dbReference>
<proteinExistence type="predicted"/>
<gene>
    <name evidence="2" type="ORF">GCM10022383_12730</name>
</gene>
<feature type="transmembrane region" description="Helical" evidence="1">
    <location>
        <begin position="5"/>
        <end position="23"/>
    </location>
</feature>
<keyword evidence="1" id="KW-1133">Transmembrane helix</keyword>
<evidence type="ECO:0000313" key="2">
    <source>
        <dbReference type="EMBL" id="GAA3935809.1"/>
    </source>
</evidence>
<organism evidence="2 3">
    <name type="scientific">Microbacterium soli</name>
    <dbReference type="NCBI Taxonomy" id="446075"/>
    <lineage>
        <taxon>Bacteria</taxon>
        <taxon>Bacillati</taxon>
        <taxon>Actinomycetota</taxon>
        <taxon>Actinomycetes</taxon>
        <taxon>Micrococcales</taxon>
        <taxon>Microbacteriaceae</taxon>
        <taxon>Microbacterium</taxon>
    </lineage>
</organism>
<feature type="transmembrane region" description="Helical" evidence="1">
    <location>
        <begin position="29"/>
        <end position="50"/>
    </location>
</feature>
<protein>
    <recommendedName>
        <fullName evidence="4">Flagellar biosynthesis protein FlhA</fullName>
    </recommendedName>
</protein>
<dbReference type="Proteomes" id="UP001501591">
    <property type="component" value="Unassembled WGS sequence"/>
</dbReference>
<evidence type="ECO:0000256" key="1">
    <source>
        <dbReference type="SAM" id="Phobius"/>
    </source>
</evidence>
<reference evidence="3" key="1">
    <citation type="journal article" date="2019" name="Int. J. Syst. Evol. Microbiol.">
        <title>The Global Catalogue of Microorganisms (GCM) 10K type strain sequencing project: providing services to taxonomists for standard genome sequencing and annotation.</title>
        <authorList>
            <consortium name="The Broad Institute Genomics Platform"/>
            <consortium name="The Broad Institute Genome Sequencing Center for Infectious Disease"/>
            <person name="Wu L."/>
            <person name="Ma J."/>
        </authorList>
    </citation>
    <scope>NUCLEOTIDE SEQUENCE [LARGE SCALE GENOMIC DNA]</scope>
    <source>
        <strain evidence="3">JCM 17024</strain>
    </source>
</reference>
<accession>A0ABP7N3U2</accession>
<keyword evidence="3" id="KW-1185">Reference proteome</keyword>
<keyword evidence="1" id="KW-0812">Transmembrane</keyword>
<dbReference type="RefSeq" id="WP_344818689.1">
    <property type="nucleotide sequence ID" value="NZ_BAABCP010000001.1"/>
</dbReference>